<evidence type="ECO:0000256" key="4">
    <source>
        <dbReference type="SAM" id="SignalP"/>
    </source>
</evidence>
<feature type="compositionally biased region" description="Basic residues" evidence="3">
    <location>
        <begin position="389"/>
        <end position="406"/>
    </location>
</feature>
<dbReference type="InterPro" id="IPR013783">
    <property type="entry name" value="Ig-like_fold"/>
</dbReference>
<dbReference type="Proteomes" id="UP001595891">
    <property type="component" value="Unassembled WGS sequence"/>
</dbReference>
<feature type="signal peptide" evidence="4">
    <location>
        <begin position="1"/>
        <end position="24"/>
    </location>
</feature>
<evidence type="ECO:0000313" key="7">
    <source>
        <dbReference type="Proteomes" id="UP001595891"/>
    </source>
</evidence>
<feature type="region of interest" description="Disordered" evidence="3">
    <location>
        <begin position="387"/>
        <end position="406"/>
    </location>
</feature>
<evidence type="ECO:0000313" key="6">
    <source>
        <dbReference type="EMBL" id="MFC4589165.1"/>
    </source>
</evidence>
<evidence type="ECO:0000259" key="5">
    <source>
        <dbReference type="Pfam" id="PF16640"/>
    </source>
</evidence>
<dbReference type="Pfam" id="PF16640">
    <property type="entry name" value="Big_3_5"/>
    <property type="match status" value="1"/>
</dbReference>
<proteinExistence type="inferred from homology"/>
<feature type="chain" id="PRO_5046124233" evidence="4">
    <location>
        <begin position="25"/>
        <end position="433"/>
    </location>
</feature>
<sequence length="433" mass="43953">MLAAAIPAVVAMGAIVATPNTASAATAPVALGTAANFAVLAGTTVTNTGPTAVTGDLGVSPGSAVTGFPPGVVTGTIHAADATAAQAQTDLTAAYTDAASRTPATTVPTQLGGTTLTPGVYNSAAGTFQITGNLTLDAQGDPNAVFIFQTASTLVTASASTVTLAGGAQACNVFWQVGSSATLGTGSTFAGNILALTSITVTTGVTVNGRTLARNGAVTLDTDTIARTICPIPPKATTTAVTSSCTSNGPGSAVTLTATVTAANGSIPTGTVTFSSDGVFLGNATLNGSGQATLTPPRLAEGEHRIIAAYPGTTLLDPSASETLTLDVGPCGACAEECDGDCDDEKADDRSTTKRHREERGRHHRDHHRLLTVQALHTLHGVIHEGRHGGHHSRYHSASRSRPVHHYKAHWKPRFHVRKIHHVKPRPHAIVTG</sequence>
<dbReference type="RefSeq" id="WP_262846330.1">
    <property type="nucleotide sequence ID" value="NZ_JANZYP010000045.1"/>
</dbReference>
<dbReference type="Gene3D" id="2.60.40.10">
    <property type="entry name" value="Immunoglobulins"/>
    <property type="match status" value="1"/>
</dbReference>
<reference evidence="7" key="1">
    <citation type="journal article" date="2019" name="Int. J. Syst. Evol. Microbiol.">
        <title>The Global Catalogue of Microorganisms (GCM) 10K type strain sequencing project: providing services to taxonomists for standard genome sequencing and annotation.</title>
        <authorList>
            <consortium name="The Broad Institute Genomics Platform"/>
            <consortium name="The Broad Institute Genome Sequencing Center for Infectious Disease"/>
            <person name="Wu L."/>
            <person name="Ma J."/>
        </authorList>
    </citation>
    <scope>NUCLEOTIDE SEQUENCE [LARGE SCALE GENOMIC DNA]</scope>
    <source>
        <strain evidence="7">CCUG 49560</strain>
    </source>
</reference>
<gene>
    <name evidence="6" type="ORF">ACFO8L_23950</name>
</gene>
<comment type="similarity">
    <text evidence="1">Belongs to the ice-binding protein family.</text>
</comment>
<keyword evidence="7" id="KW-1185">Reference proteome</keyword>
<feature type="domain" description="Bacterial Ig-like" evidence="5">
    <location>
        <begin position="242"/>
        <end position="328"/>
    </location>
</feature>
<feature type="compositionally biased region" description="Basic and acidic residues" evidence="3">
    <location>
        <begin position="347"/>
        <end position="361"/>
    </location>
</feature>
<dbReference type="EMBL" id="JBHSFN010000015">
    <property type="protein sequence ID" value="MFC4589165.1"/>
    <property type="molecule type" value="Genomic_DNA"/>
</dbReference>
<name>A0ABV9EKG1_9ACTN</name>
<dbReference type="InterPro" id="IPR021884">
    <property type="entry name" value="Ice-bd_prot"/>
</dbReference>
<keyword evidence="2 4" id="KW-0732">Signal</keyword>
<organism evidence="6 7">
    <name type="scientific">Sphaerisporangium corydalis</name>
    <dbReference type="NCBI Taxonomy" id="1441875"/>
    <lineage>
        <taxon>Bacteria</taxon>
        <taxon>Bacillati</taxon>
        <taxon>Actinomycetota</taxon>
        <taxon>Actinomycetes</taxon>
        <taxon>Streptosporangiales</taxon>
        <taxon>Streptosporangiaceae</taxon>
        <taxon>Sphaerisporangium</taxon>
    </lineage>
</organism>
<evidence type="ECO:0000256" key="1">
    <source>
        <dbReference type="ARBA" id="ARBA00005445"/>
    </source>
</evidence>
<evidence type="ECO:0000256" key="2">
    <source>
        <dbReference type="ARBA" id="ARBA00022729"/>
    </source>
</evidence>
<protein>
    <submittedName>
        <fullName evidence="6">Ice-binding family protein</fullName>
    </submittedName>
</protein>
<dbReference type="InterPro" id="IPR032109">
    <property type="entry name" value="Big_3_5"/>
</dbReference>
<accession>A0ABV9EKG1</accession>
<dbReference type="Pfam" id="PF11999">
    <property type="entry name" value="Ice_binding"/>
    <property type="match status" value="1"/>
</dbReference>
<feature type="region of interest" description="Disordered" evidence="3">
    <location>
        <begin position="342"/>
        <end position="365"/>
    </location>
</feature>
<evidence type="ECO:0000256" key="3">
    <source>
        <dbReference type="SAM" id="MobiDB-lite"/>
    </source>
</evidence>
<comment type="caution">
    <text evidence="6">The sequence shown here is derived from an EMBL/GenBank/DDBJ whole genome shotgun (WGS) entry which is preliminary data.</text>
</comment>